<dbReference type="GO" id="GO:0005634">
    <property type="term" value="C:nucleus"/>
    <property type="evidence" value="ECO:0007669"/>
    <property type="project" value="TreeGrafter"/>
</dbReference>
<dbReference type="GO" id="GO:0005509">
    <property type="term" value="F:calcium ion binding"/>
    <property type="evidence" value="ECO:0007669"/>
    <property type="project" value="InterPro"/>
</dbReference>
<comment type="caution">
    <text evidence="6">The sequence shown here is derived from an EMBL/GenBank/DDBJ whole genome shotgun (WGS) entry which is preliminary data.</text>
</comment>
<dbReference type="EMBL" id="CAXLJL010000056">
    <property type="protein sequence ID" value="CAL5129926.1"/>
    <property type="molecule type" value="Genomic_DNA"/>
</dbReference>
<evidence type="ECO:0000256" key="5">
    <source>
        <dbReference type="SAM" id="SignalP"/>
    </source>
</evidence>
<dbReference type="InterPro" id="IPR001464">
    <property type="entry name" value="Annexin"/>
</dbReference>
<dbReference type="Pfam" id="PF00191">
    <property type="entry name" value="Annexin"/>
    <property type="match status" value="1"/>
</dbReference>
<feature type="chain" id="PRO_5043741170" description="Annexin" evidence="5">
    <location>
        <begin position="21"/>
        <end position="82"/>
    </location>
</feature>
<dbReference type="PROSITE" id="PS00223">
    <property type="entry name" value="ANNEXIN_1"/>
    <property type="match status" value="1"/>
</dbReference>
<accession>A0AAV2T0Q9</accession>
<dbReference type="FunFam" id="1.10.220.10:FF:000001">
    <property type="entry name" value="Annexin"/>
    <property type="match status" value="1"/>
</dbReference>
<dbReference type="PRINTS" id="PR00196">
    <property type="entry name" value="ANNEXIN"/>
</dbReference>
<dbReference type="GO" id="GO:0005886">
    <property type="term" value="C:plasma membrane"/>
    <property type="evidence" value="ECO:0007669"/>
    <property type="project" value="TreeGrafter"/>
</dbReference>
<comment type="domain">
    <text evidence="4">A pair of annexin repeats may form one binding site for calcium and phospholipid.</text>
</comment>
<dbReference type="GO" id="GO:0005737">
    <property type="term" value="C:cytoplasm"/>
    <property type="evidence" value="ECO:0007669"/>
    <property type="project" value="TreeGrafter"/>
</dbReference>
<keyword evidence="2 4" id="KW-0677">Repeat</keyword>
<keyword evidence="4" id="KW-0106">Calcium</keyword>
<evidence type="ECO:0000313" key="6">
    <source>
        <dbReference type="EMBL" id="CAL5129926.1"/>
    </source>
</evidence>
<dbReference type="AlphaFoldDB" id="A0AAV2T0Q9"/>
<name>A0AAV2T0Q9_CALDB</name>
<dbReference type="InterPro" id="IPR018252">
    <property type="entry name" value="Annexin_repeat_CS"/>
</dbReference>
<gene>
    <name evidence="6" type="ORF">CDAUBV1_LOCUS1381</name>
</gene>
<proteinExistence type="inferred from homology"/>
<dbReference type="PROSITE" id="PS51897">
    <property type="entry name" value="ANNEXIN_2"/>
    <property type="match status" value="1"/>
</dbReference>
<keyword evidence="5" id="KW-0732">Signal</keyword>
<evidence type="ECO:0000313" key="7">
    <source>
        <dbReference type="Proteomes" id="UP001497525"/>
    </source>
</evidence>
<feature type="signal peptide" evidence="5">
    <location>
        <begin position="1"/>
        <end position="20"/>
    </location>
</feature>
<dbReference type="SUPFAM" id="SSF47874">
    <property type="entry name" value="Annexin"/>
    <property type="match status" value="1"/>
</dbReference>
<dbReference type="GO" id="GO:0001786">
    <property type="term" value="F:phosphatidylserine binding"/>
    <property type="evidence" value="ECO:0007669"/>
    <property type="project" value="TreeGrafter"/>
</dbReference>
<comment type="similarity">
    <text evidence="1 4">Belongs to the annexin family.</text>
</comment>
<protein>
    <recommendedName>
        <fullName evidence="4">Annexin</fullName>
    </recommendedName>
</protein>
<evidence type="ECO:0000256" key="2">
    <source>
        <dbReference type="ARBA" id="ARBA00022737"/>
    </source>
</evidence>
<dbReference type="PANTHER" id="PTHR10502">
    <property type="entry name" value="ANNEXIN"/>
    <property type="match status" value="1"/>
</dbReference>
<keyword evidence="3 4" id="KW-0041">Annexin</keyword>
<dbReference type="Gene3D" id="1.10.220.10">
    <property type="entry name" value="Annexin"/>
    <property type="match status" value="1"/>
</dbReference>
<evidence type="ECO:0000256" key="4">
    <source>
        <dbReference type="RuleBase" id="RU003540"/>
    </source>
</evidence>
<organism evidence="6 7">
    <name type="scientific">Calicophoron daubneyi</name>
    <name type="common">Rumen fluke</name>
    <name type="synonym">Paramphistomum daubneyi</name>
    <dbReference type="NCBI Taxonomy" id="300641"/>
    <lineage>
        <taxon>Eukaryota</taxon>
        <taxon>Metazoa</taxon>
        <taxon>Spiralia</taxon>
        <taxon>Lophotrochozoa</taxon>
        <taxon>Platyhelminthes</taxon>
        <taxon>Trematoda</taxon>
        <taxon>Digenea</taxon>
        <taxon>Plagiorchiida</taxon>
        <taxon>Pronocephalata</taxon>
        <taxon>Paramphistomoidea</taxon>
        <taxon>Paramphistomidae</taxon>
        <taxon>Calicophoron</taxon>
    </lineage>
</organism>
<keyword evidence="4" id="KW-0111">Calcium/phospholipid-binding</keyword>
<evidence type="ECO:0000256" key="1">
    <source>
        <dbReference type="ARBA" id="ARBA00007831"/>
    </source>
</evidence>
<dbReference type="GO" id="GO:0005544">
    <property type="term" value="F:calcium-dependent phospholipid binding"/>
    <property type="evidence" value="ECO:0007669"/>
    <property type="project" value="UniProtKB-KW"/>
</dbReference>
<reference evidence="6" key="1">
    <citation type="submission" date="2024-06" db="EMBL/GenBank/DDBJ databases">
        <authorList>
            <person name="Liu X."/>
            <person name="Lenzi L."/>
            <person name="Haldenby T S."/>
            <person name="Uol C."/>
        </authorList>
    </citation>
    <scope>NUCLEOTIDE SEQUENCE</scope>
</reference>
<evidence type="ECO:0000256" key="3">
    <source>
        <dbReference type="ARBA" id="ARBA00023216"/>
    </source>
</evidence>
<dbReference type="GO" id="GO:0012506">
    <property type="term" value="C:vesicle membrane"/>
    <property type="evidence" value="ECO:0007669"/>
    <property type="project" value="TreeGrafter"/>
</dbReference>
<dbReference type="Proteomes" id="UP001497525">
    <property type="component" value="Unassembled WGS sequence"/>
</dbReference>
<dbReference type="InterPro" id="IPR037104">
    <property type="entry name" value="Annexin_sf"/>
</dbReference>
<dbReference type="SMART" id="SM00335">
    <property type="entry name" value="ANX"/>
    <property type="match status" value="1"/>
</dbReference>
<dbReference type="PANTHER" id="PTHR10502:SF102">
    <property type="entry name" value="ANNEXIN B11"/>
    <property type="match status" value="1"/>
</dbReference>
<sequence>MAQLNLRLLLICQLYSSVDGLGTDERTLARIVCLRAEKDLDELKREYRRYFGEELNEKIHSDTSGQFQKLLLTLVGESGRRV</sequence>
<dbReference type="InterPro" id="IPR018502">
    <property type="entry name" value="Annexin_repeat"/>
</dbReference>